<dbReference type="GO" id="GO:0046872">
    <property type="term" value="F:metal ion binding"/>
    <property type="evidence" value="ECO:0007669"/>
    <property type="project" value="UniProtKB-KW"/>
</dbReference>
<dbReference type="PANTHER" id="PTHR19136:SF81">
    <property type="entry name" value="MOLYBDENUM COFACTOR GUANYLYLTRANSFERASE"/>
    <property type="match status" value="1"/>
</dbReference>
<evidence type="ECO:0000256" key="1">
    <source>
        <dbReference type="ARBA" id="ARBA00022490"/>
    </source>
</evidence>
<evidence type="ECO:0000256" key="3">
    <source>
        <dbReference type="ARBA" id="ARBA00022723"/>
    </source>
</evidence>
<keyword evidence="5 8" id="KW-0460">Magnesium</keyword>
<keyword evidence="4 8" id="KW-0547">Nucleotide-binding</keyword>
<dbReference type="AlphaFoldDB" id="S6ABB7"/>
<evidence type="ECO:0000256" key="5">
    <source>
        <dbReference type="ARBA" id="ARBA00022842"/>
    </source>
</evidence>
<dbReference type="EMBL" id="AP013066">
    <property type="protein sequence ID" value="BAN34533.1"/>
    <property type="molecule type" value="Genomic_DNA"/>
</dbReference>
<dbReference type="HAMAP" id="MF_00316">
    <property type="entry name" value="MobA"/>
    <property type="match status" value="1"/>
</dbReference>
<keyword evidence="7 8" id="KW-0501">Molybdenum cofactor biosynthesis</keyword>
<evidence type="ECO:0000256" key="7">
    <source>
        <dbReference type="ARBA" id="ARBA00023150"/>
    </source>
</evidence>
<accession>S6ABB7</accession>
<dbReference type="GO" id="GO:0005525">
    <property type="term" value="F:GTP binding"/>
    <property type="evidence" value="ECO:0007669"/>
    <property type="project" value="UniProtKB-UniRule"/>
</dbReference>
<dbReference type="eggNOG" id="COG0746">
    <property type="taxonomic scope" value="Bacteria"/>
</dbReference>
<evidence type="ECO:0000256" key="6">
    <source>
        <dbReference type="ARBA" id="ARBA00023134"/>
    </source>
</evidence>
<dbReference type="GO" id="GO:0061603">
    <property type="term" value="F:molybdenum cofactor guanylyltransferase activity"/>
    <property type="evidence" value="ECO:0007669"/>
    <property type="project" value="UniProtKB-EC"/>
</dbReference>
<organism evidence="10 11">
    <name type="scientific">Sulfuricella denitrificans (strain DSM 22764 / NBRC 105220 / skB26)</name>
    <dbReference type="NCBI Taxonomy" id="1163617"/>
    <lineage>
        <taxon>Bacteria</taxon>
        <taxon>Pseudomonadati</taxon>
        <taxon>Pseudomonadota</taxon>
        <taxon>Betaproteobacteria</taxon>
        <taxon>Nitrosomonadales</taxon>
        <taxon>Sulfuricellaceae</taxon>
        <taxon>Sulfuricella</taxon>
    </lineage>
</organism>
<dbReference type="KEGG" id="sdr:SCD_n00691"/>
<comment type="domain">
    <text evidence="8">The N-terminal domain determines nucleotide recognition and specific binding, while the C-terminal domain determines the specific binding to the target protein.</text>
</comment>
<feature type="binding site" evidence="8">
    <location>
        <begin position="13"/>
        <end position="15"/>
    </location>
    <ligand>
        <name>GTP</name>
        <dbReference type="ChEBI" id="CHEBI:37565"/>
    </ligand>
</feature>
<dbReference type="InterPro" id="IPR013482">
    <property type="entry name" value="Molybde_CF_guanTrfase"/>
</dbReference>
<keyword evidence="11" id="KW-1185">Reference proteome</keyword>
<gene>
    <name evidence="8" type="primary">mobA</name>
    <name evidence="10" type="ORF">SCD_n00691</name>
</gene>
<comment type="cofactor">
    <cofactor evidence="8">
        <name>Mg(2+)</name>
        <dbReference type="ChEBI" id="CHEBI:18420"/>
    </cofactor>
</comment>
<dbReference type="OrthoDB" id="9788394at2"/>
<dbReference type="CDD" id="cd02503">
    <property type="entry name" value="MobA"/>
    <property type="match status" value="1"/>
</dbReference>
<dbReference type="Proteomes" id="UP000015559">
    <property type="component" value="Chromosome"/>
</dbReference>
<dbReference type="EC" id="2.7.7.77" evidence="8"/>
<evidence type="ECO:0000313" key="10">
    <source>
        <dbReference type="EMBL" id="BAN34533.1"/>
    </source>
</evidence>
<evidence type="ECO:0000259" key="9">
    <source>
        <dbReference type="Pfam" id="PF12804"/>
    </source>
</evidence>
<keyword evidence="3 8" id="KW-0479">Metal-binding</keyword>
<evidence type="ECO:0000313" key="11">
    <source>
        <dbReference type="Proteomes" id="UP000015559"/>
    </source>
</evidence>
<dbReference type="NCBIfam" id="TIGR02665">
    <property type="entry name" value="molyb_mobA"/>
    <property type="match status" value="1"/>
</dbReference>
<comment type="subcellular location">
    <subcellularLocation>
        <location evidence="8">Cytoplasm</location>
    </subcellularLocation>
</comment>
<evidence type="ECO:0000256" key="4">
    <source>
        <dbReference type="ARBA" id="ARBA00022741"/>
    </source>
</evidence>
<feature type="domain" description="MobA-like NTP transferase" evidence="9">
    <location>
        <begin position="10"/>
        <end position="162"/>
    </location>
</feature>
<dbReference type="Gene3D" id="3.90.550.10">
    <property type="entry name" value="Spore Coat Polysaccharide Biosynthesis Protein SpsA, Chain A"/>
    <property type="match status" value="1"/>
</dbReference>
<sequence length="195" mass="21251">MTKEQSKITAVILAGGQAKRMGGVDKGLALMNGRPLATWVLERIAPQVDELLISANRNLDQYRLFGHPVLPDPSPDFQGPLAGLLRAMTEAAHPLILSVPCDTPFLPDDLVGRLTVALEESGADIAIPVCGGQVHRAVCLCRHNLLPGLENFLARGGRRVGEWQSMLRRVEVPFDDEQAFLNLNTADELTRLGTR</sequence>
<keyword evidence="2 8" id="KW-0808">Transferase</keyword>
<dbReference type="InterPro" id="IPR025877">
    <property type="entry name" value="MobA-like_NTP_Trfase"/>
</dbReference>
<dbReference type="HOGENOM" id="CLU_055597_5_1_4"/>
<proteinExistence type="inferred from homology"/>
<protein>
    <recommendedName>
        <fullName evidence="8">Molybdenum cofactor guanylyltransferase</fullName>
        <shortName evidence="8">MoCo guanylyltransferase</shortName>
        <ecNumber evidence="8">2.7.7.77</ecNumber>
    </recommendedName>
    <alternativeName>
        <fullName evidence="8">GTP:molybdopterin guanylyltransferase</fullName>
    </alternativeName>
    <alternativeName>
        <fullName evidence="8">Mo-MPT guanylyltransferase</fullName>
    </alternativeName>
    <alternativeName>
        <fullName evidence="8">Molybdopterin guanylyltransferase</fullName>
    </alternativeName>
    <alternativeName>
        <fullName evidence="8">Molybdopterin-guanine dinucleotide synthase</fullName>
        <shortName evidence="8">MGD synthase</shortName>
    </alternativeName>
</protein>
<dbReference type="GO" id="GO:0005737">
    <property type="term" value="C:cytoplasm"/>
    <property type="evidence" value="ECO:0007669"/>
    <property type="project" value="UniProtKB-SubCell"/>
</dbReference>
<dbReference type="RefSeq" id="WP_021035766.1">
    <property type="nucleotide sequence ID" value="NC_022357.1"/>
</dbReference>
<comment type="function">
    <text evidence="8">Transfers a GMP moiety from GTP to Mo-molybdopterin (Mo-MPT) cofactor (Moco or molybdenum cofactor) to form Mo-molybdopterin guanine dinucleotide (Mo-MGD) cofactor.</text>
</comment>
<comment type="catalytic activity">
    <reaction evidence="8">
        <text>Mo-molybdopterin + GTP + H(+) = Mo-molybdopterin guanine dinucleotide + diphosphate</text>
        <dbReference type="Rhea" id="RHEA:34243"/>
        <dbReference type="ChEBI" id="CHEBI:15378"/>
        <dbReference type="ChEBI" id="CHEBI:33019"/>
        <dbReference type="ChEBI" id="CHEBI:37565"/>
        <dbReference type="ChEBI" id="CHEBI:71302"/>
        <dbReference type="ChEBI" id="CHEBI:71310"/>
        <dbReference type="EC" id="2.7.7.77"/>
    </reaction>
</comment>
<comment type="subunit">
    <text evidence="8">Monomer.</text>
</comment>
<comment type="caution">
    <text evidence="8">Lacks conserved residue(s) required for the propagation of feature annotation.</text>
</comment>
<evidence type="ECO:0000256" key="2">
    <source>
        <dbReference type="ARBA" id="ARBA00022679"/>
    </source>
</evidence>
<keyword evidence="6 8" id="KW-0342">GTP-binding</keyword>
<comment type="similarity">
    <text evidence="8">Belongs to the MobA family.</text>
</comment>
<feature type="binding site" evidence="8">
    <location>
        <position position="26"/>
    </location>
    <ligand>
        <name>GTP</name>
        <dbReference type="ChEBI" id="CHEBI:37565"/>
    </ligand>
</feature>
<reference evidence="10 11" key="1">
    <citation type="journal article" date="2012" name="Appl. Environ. Microbiol.">
        <title>Draft genome sequence of a psychrotolerant sulfur-oxidizing bacterium, Sulfuricella denitrificans skB26, and proteomic insights into cold adaptation.</title>
        <authorList>
            <person name="Watanabe T."/>
            <person name="Kojima H."/>
            <person name="Fukui M."/>
        </authorList>
    </citation>
    <scope>NUCLEOTIDE SEQUENCE [LARGE SCALE GENOMIC DNA]</scope>
    <source>
        <strain evidence="11">skB26</strain>
    </source>
</reference>
<dbReference type="GO" id="GO:1902758">
    <property type="term" value="P:bis(molybdopterin guanine dinucleotide)molybdenum biosynthetic process"/>
    <property type="evidence" value="ECO:0007669"/>
    <property type="project" value="TreeGrafter"/>
</dbReference>
<feature type="binding site" evidence="8">
    <location>
        <position position="72"/>
    </location>
    <ligand>
        <name>GTP</name>
        <dbReference type="ChEBI" id="CHEBI:37565"/>
    </ligand>
</feature>
<dbReference type="InterPro" id="IPR029044">
    <property type="entry name" value="Nucleotide-diphossugar_trans"/>
</dbReference>
<dbReference type="STRING" id="1163617.SCD_n00691"/>
<name>S6ABB7_SULDS</name>
<dbReference type="PANTHER" id="PTHR19136">
    <property type="entry name" value="MOLYBDENUM COFACTOR GUANYLYLTRANSFERASE"/>
    <property type="match status" value="1"/>
</dbReference>
<feature type="binding site" evidence="8">
    <location>
        <position position="102"/>
    </location>
    <ligand>
        <name>Mg(2+)</name>
        <dbReference type="ChEBI" id="CHEBI:18420"/>
    </ligand>
</feature>
<dbReference type="Pfam" id="PF12804">
    <property type="entry name" value="NTP_transf_3"/>
    <property type="match status" value="1"/>
</dbReference>
<evidence type="ECO:0000256" key="8">
    <source>
        <dbReference type="HAMAP-Rule" id="MF_00316"/>
    </source>
</evidence>
<feature type="binding site" evidence="8">
    <location>
        <position position="102"/>
    </location>
    <ligand>
        <name>GTP</name>
        <dbReference type="ChEBI" id="CHEBI:37565"/>
    </ligand>
</feature>
<dbReference type="SUPFAM" id="SSF53448">
    <property type="entry name" value="Nucleotide-diphospho-sugar transferases"/>
    <property type="match status" value="1"/>
</dbReference>
<keyword evidence="1 8" id="KW-0963">Cytoplasm</keyword>